<dbReference type="EMBL" id="CP034328">
    <property type="protein sequence ID" value="AZL60455.1"/>
    <property type="molecule type" value="Genomic_DNA"/>
</dbReference>
<dbReference type="KEGG" id="taw:EI545_17480"/>
<dbReference type="InterPro" id="IPR002654">
    <property type="entry name" value="Glyco_trans_25"/>
</dbReference>
<feature type="domain" description="Glycosyl transferase family 25" evidence="1">
    <location>
        <begin position="9"/>
        <end position="181"/>
    </location>
</feature>
<dbReference type="GO" id="GO:0016740">
    <property type="term" value="F:transferase activity"/>
    <property type="evidence" value="ECO:0007669"/>
    <property type="project" value="UniProtKB-KW"/>
</dbReference>
<protein>
    <submittedName>
        <fullName evidence="2">Glycosyltransferase family 25 protein</fullName>
    </submittedName>
</protein>
<keyword evidence="3" id="KW-1185">Reference proteome</keyword>
<sequence length="261" mass="29505">MTDILEGLPVWLINLPRATARRERMETRLADLGLPYTLFPGVDGRAEEARLLANTDVAAFERNMGRKILIGGIGCYHSHLAVWETFLATGKPVALILEDDVVFHDDFLEAVRLGLRAGAHWDFLKLNCIRAKLPVCQGRVGPYRLNAYVGPATGTGAYLITRETAAKLLPAMRRVTRATDHEINRFFVHDFRLRGLEPFPSHLEDGESLITGVGFADVRNHRGLARLPYYRLKAANYLRRLAWLARRGELWPSNQNLDHLE</sequence>
<evidence type="ECO:0000313" key="2">
    <source>
        <dbReference type="EMBL" id="AZL60455.1"/>
    </source>
</evidence>
<dbReference type="CDD" id="cd06532">
    <property type="entry name" value="Glyco_transf_25"/>
    <property type="match status" value="1"/>
</dbReference>
<organism evidence="2 3">
    <name type="scientific">Tabrizicola piscis</name>
    <dbReference type="NCBI Taxonomy" id="2494374"/>
    <lineage>
        <taxon>Bacteria</taxon>
        <taxon>Pseudomonadati</taxon>
        <taxon>Pseudomonadota</taxon>
        <taxon>Alphaproteobacteria</taxon>
        <taxon>Rhodobacterales</taxon>
        <taxon>Paracoccaceae</taxon>
        <taxon>Tabrizicola</taxon>
    </lineage>
</organism>
<dbReference type="Pfam" id="PF01755">
    <property type="entry name" value="Glyco_transf_25"/>
    <property type="match status" value="1"/>
</dbReference>
<dbReference type="OrthoDB" id="259382at2"/>
<evidence type="ECO:0000259" key="1">
    <source>
        <dbReference type="Pfam" id="PF01755"/>
    </source>
</evidence>
<gene>
    <name evidence="2" type="ORF">EI545_17480</name>
</gene>
<keyword evidence="2" id="KW-0808">Transferase</keyword>
<dbReference type="Proteomes" id="UP000282002">
    <property type="component" value="Chromosome"/>
</dbReference>
<reference evidence="2 3" key="1">
    <citation type="submission" date="2018-12" db="EMBL/GenBank/DDBJ databases">
        <title>Complete genome sequencing of Tabrizicola sp. K13M18.</title>
        <authorList>
            <person name="Bae J.-W."/>
        </authorList>
    </citation>
    <scope>NUCLEOTIDE SEQUENCE [LARGE SCALE GENOMIC DNA]</scope>
    <source>
        <strain evidence="2 3">K13M18</strain>
    </source>
</reference>
<dbReference type="RefSeq" id="WP_125326647.1">
    <property type="nucleotide sequence ID" value="NZ_CP034328.1"/>
</dbReference>
<accession>A0A3S8UAH1</accession>
<proteinExistence type="predicted"/>
<dbReference type="AlphaFoldDB" id="A0A3S8UAH1"/>
<name>A0A3S8UAH1_9RHOB</name>
<evidence type="ECO:0000313" key="3">
    <source>
        <dbReference type="Proteomes" id="UP000282002"/>
    </source>
</evidence>